<dbReference type="InterPro" id="IPR003597">
    <property type="entry name" value="Ig_C1-set"/>
</dbReference>
<gene>
    <name evidence="3" type="ORF">SMAX5B_006648</name>
</gene>
<evidence type="ECO:0000313" key="3">
    <source>
        <dbReference type="EMBL" id="AWP18396.1"/>
    </source>
</evidence>
<name>A0A2U9CRN6_SCOMX</name>
<dbReference type="Gene3D" id="2.60.40.10">
    <property type="entry name" value="Immunoglobulins"/>
    <property type="match status" value="2"/>
</dbReference>
<evidence type="ECO:0000313" key="4">
    <source>
        <dbReference type="Proteomes" id="UP000246464"/>
    </source>
</evidence>
<accession>A0A2U9CRN6</accession>
<keyword evidence="1" id="KW-0393">Immunoglobulin domain</keyword>
<sequence>MTAGMMTPIITCRHHTAQGNQITMSSSLVVCTVSLLCAAGITWTESVHQTPALLVQAGQSAQMSCSHQLHGAYYHMYWFQQFPGESMELIVHTLPFQPPEFSDIRRQHKYSANKTVYGSGTFTVKSVEPSDVVGNQADSLQLSVLKASTVFTQRHVKVSFFFPAYFGGGTKLTVLESNRAITPPRVKVLEPSAEECQSRGDKKNRKTLVCVASGFYPDVVSVSWRVDGREVAGGVATDTAARRQGRYYDLASSLRVPLTQWFTAGKNFSCTVSFYNGNETVDRSDWDQERKLYEEYLRTAHTVKLSYAVLIAKNSVYGAFVAFLVRLANLFPPQQQSQDVVVSLCS</sequence>
<dbReference type="InterPro" id="IPR036179">
    <property type="entry name" value="Ig-like_dom_sf"/>
</dbReference>
<organism evidence="3 4">
    <name type="scientific">Scophthalmus maximus</name>
    <name type="common">Turbot</name>
    <name type="synonym">Psetta maxima</name>
    <dbReference type="NCBI Taxonomy" id="52904"/>
    <lineage>
        <taxon>Eukaryota</taxon>
        <taxon>Metazoa</taxon>
        <taxon>Chordata</taxon>
        <taxon>Craniata</taxon>
        <taxon>Vertebrata</taxon>
        <taxon>Euteleostomi</taxon>
        <taxon>Actinopterygii</taxon>
        <taxon>Neopterygii</taxon>
        <taxon>Teleostei</taxon>
        <taxon>Neoteleostei</taxon>
        <taxon>Acanthomorphata</taxon>
        <taxon>Carangaria</taxon>
        <taxon>Pleuronectiformes</taxon>
        <taxon>Pleuronectoidei</taxon>
        <taxon>Scophthalmidae</taxon>
        <taxon>Scophthalmus</taxon>
    </lineage>
</organism>
<evidence type="ECO:0000256" key="1">
    <source>
        <dbReference type="ARBA" id="ARBA00023319"/>
    </source>
</evidence>
<keyword evidence="4" id="KW-1185">Reference proteome</keyword>
<proteinExistence type="predicted"/>
<dbReference type="EMBL" id="CP026261">
    <property type="protein sequence ID" value="AWP18396.1"/>
    <property type="molecule type" value="Genomic_DNA"/>
</dbReference>
<evidence type="ECO:0000259" key="2">
    <source>
        <dbReference type="PROSITE" id="PS50835"/>
    </source>
</evidence>
<dbReference type="AlphaFoldDB" id="A0A2U9CRN6"/>
<feature type="domain" description="Ig-like" evidence="2">
    <location>
        <begin position="184"/>
        <end position="282"/>
    </location>
</feature>
<dbReference type="Pfam" id="PF07654">
    <property type="entry name" value="C1-set"/>
    <property type="match status" value="1"/>
</dbReference>
<reference evidence="3 4" key="1">
    <citation type="submission" date="2017-12" db="EMBL/GenBank/DDBJ databases">
        <title>Integrating genomic resources of turbot (Scophthalmus maximus) in depth evaluation of genetic and physical mapping variation across individuals.</title>
        <authorList>
            <person name="Martinez P."/>
        </authorList>
    </citation>
    <scope>NUCLEOTIDE SEQUENCE [LARGE SCALE GENOMIC DNA]</scope>
</reference>
<dbReference type="SMART" id="SM00407">
    <property type="entry name" value="IGc1"/>
    <property type="match status" value="1"/>
</dbReference>
<dbReference type="InterPro" id="IPR013783">
    <property type="entry name" value="Ig-like_fold"/>
</dbReference>
<dbReference type="InterPro" id="IPR007110">
    <property type="entry name" value="Ig-like_dom"/>
</dbReference>
<dbReference type="Proteomes" id="UP000246464">
    <property type="component" value="Chromosome 19"/>
</dbReference>
<dbReference type="STRING" id="52904.ENSSMAP00000028452"/>
<dbReference type="PROSITE" id="PS50835">
    <property type="entry name" value="IG_LIKE"/>
    <property type="match status" value="1"/>
</dbReference>
<dbReference type="PANTHER" id="PTHR23411">
    <property type="entry name" value="TAPASIN"/>
    <property type="match status" value="1"/>
</dbReference>
<dbReference type="InterPro" id="IPR050380">
    <property type="entry name" value="Immune_Resp_Modulators"/>
</dbReference>
<dbReference type="SUPFAM" id="SSF48726">
    <property type="entry name" value="Immunoglobulin"/>
    <property type="match status" value="2"/>
</dbReference>
<protein>
    <recommendedName>
        <fullName evidence="2">Ig-like domain-containing protein</fullName>
    </recommendedName>
</protein>